<sequence>MDSAAALSVVIPILQGDATWRDLLPDLSAFPDSTEFLFVSNGPPPADWETLLQAFPLRQQCRWQQTAIGRAVQMNQGAALAQKPILLFLHADSRLSPRSVEKLFESLQKAPQALHYFNLRFEDQSFFLMHANRWGVWFRSHLLGMPFGDQGLCLGKEVFHSLCGFDETAAYGEDHLLVWKARQAGLRLKCTGADIATSARKYRERGWLKVTLQHLWLTACQATPQFYLLMKARIRAWFHGKAQSPSL</sequence>
<protein>
    <submittedName>
        <fullName evidence="7">Glycosyl transferase family 2</fullName>
    </submittedName>
</protein>
<dbReference type="SUPFAM" id="SSF53448">
    <property type="entry name" value="Nucleotide-diphospho-sugar transferases"/>
    <property type="match status" value="1"/>
</dbReference>
<dbReference type="Pfam" id="PF00535">
    <property type="entry name" value="Glycos_transf_2"/>
    <property type="match status" value="1"/>
</dbReference>
<gene>
    <name evidence="7" type="ORF">HG66A1_17460</name>
</gene>
<organism evidence="7 8">
    <name type="scientific">Gimesia chilikensis</name>
    <dbReference type="NCBI Taxonomy" id="2605989"/>
    <lineage>
        <taxon>Bacteria</taxon>
        <taxon>Pseudomonadati</taxon>
        <taxon>Planctomycetota</taxon>
        <taxon>Planctomycetia</taxon>
        <taxon>Planctomycetales</taxon>
        <taxon>Planctomycetaceae</taxon>
        <taxon>Gimesia</taxon>
    </lineage>
</organism>
<dbReference type="EMBL" id="CP036266">
    <property type="protein sequence ID" value="QDT19973.1"/>
    <property type="molecule type" value="Genomic_DNA"/>
</dbReference>
<keyword evidence="8" id="KW-1185">Reference proteome</keyword>
<dbReference type="PANTHER" id="PTHR43646">
    <property type="entry name" value="GLYCOSYLTRANSFERASE"/>
    <property type="match status" value="1"/>
</dbReference>
<keyword evidence="3" id="KW-0328">Glycosyltransferase</keyword>
<dbReference type="RefSeq" id="WP_145182098.1">
    <property type="nucleotide sequence ID" value="NZ_CP036266.1"/>
</dbReference>
<dbReference type="NCBIfam" id="TIGR04283">
    <property type="entry name" value="glyco_like_mftF"/>
    <property type="match status" value="1"/>
</dbReference>
<dbReference type="Gene3D" id="3.90.550.10">
    <property type="entry name" value="Spore Coat Polysaccharide Biosynthesis Protein SpsA, Chain A"/>
    <property type="match status" value="1"/>
</dbReference>
<dbReference type="InterPro" id="IPR001173">
    <property type="entry name" value="Glyco_trans_2-like"/>
</dbReference>
<comment type="subcellular location">
    <subcellularLocation>
        <location evidence="1">Cell membrane</location>
    </subcellularLocation>
</comment>
<evidence type="ECO:0000256" key="5">
    <source>
        <dbReference type="ARBA" id="ARBA00023136"/>
    </source>
</evidence>
<evidence type="ECO:0000256" key="2">
    <source>
        <dbReference type="ARBA" id="ARBA00022475"/>
    </source>
</evidence>
<evidence type="ECO:0000313" key="7">
    <source>
        <dbReference type="EMBL" id="QDT19973.1"/>
    </source>
</evidence>
<dbReference type="Proteomes" id="UP000320421">
    <property type="component" value="Chromosome"/>
</dbReference>
<evidence type="ECO:0000259" key="6">
    <source>
        <dbReference type="Pfam" id="PF00535"/>
    </source>
</evidence>
<evidence type="ECO:0000256" key="4">
    <source>
        <dbReference type="ARBA" id="ARBA00022679"/>
    </source>
</evidence>
<reference evidence="7 8" key="1">
    <citation type="submission" date="2019-02" db="EMBL/GenBank/DDBJ databases">
        <title>Deep-cultivation of Planctomycetes and their phenomic and genomic characterization uncovers novel biology.</title>
        <authorList>
            <person name="Wiegand S."/>
            <person name="Jogler M."/>
            <person name="Boedeker C."/>
            <person name="Pinto D."/>
            <person name="Vollmers J."/>
            <person name="Rivas-Marin E."/>
            <person name="Kohn T."/>
            <person name="Peeters S.H."/>
            <person name="Heuer A."/>
            <person name="Rast P."/>
            <person name="Oberbeckmann S."/>
            <person name="Bunk B."/>
            <person name="Jeske O."/>
            <person name="Meyerdierks A."/>
            <person name="Storesund J.E."/>
            <person name="Kallscheuer N."/>
            <person name="Luecker S."/>
            <person name="Lage O.M."/>
            <person name="Pohl T."/>
            <person name="Merkel B.J."/>
            <person name="Hornburger P."/>
            <person name="Mueller R.-W."/>
            <person name="Bruemmer F."/>
            <person name="Labrenz M."/>
            <person name="Spormann A.M."/>
            <person name="Op den Camp H."/>
            <person name="Overmann J."/>
            <person name="Amann R."/>
            <person name="Jetten M.S.M."/>
            <person name="Mascher T."/>
            <person name="Medema M.H."/>
            <person name="Devos D.P."/>
            <person name="Kaster A.-K."/>
            <person name="Ovreas L."/>
            <person name="Rohde M."/>
            <person name="Galperin M.Y."/>
            <person name="Jogler C."/>
        </authorList>
    </citation>
    <scope>NUCLEOTIDE SEQUENCE [LARGE SCALE GENOMIC DNA]</scope>
    <source>
        <strain evidence="7 8">HG66A1</strain>
    </source>
</reference>
<name>A0A517PKS4_9PLAN</name>
<dbReference type="InterPro" id="IPR029044">
    <property type="entry name" value="Nucleotide-diphossugar_trans"/>
</dbReference>
<proteinExistence type="predicted"/>
<dbReference type="GO" id="GO:0005886">
    <property type="term" value="C:plasma membrane"/>
    <property type="evidence" value="ECO:0007669"/>
    <property type="project" value="UniProtKB-SubCell"/>
</dbReference>
<evidence type="ECO:0000313" key="8">
    <source>
        <dbReference type="Proteomes" id="UP000320421"/>
    </source>
</evidence>
<evidence type="ECO:0000256" key="3">
    <source>
        <dbReference type="ARBA" id="ARBA00022676"/>
    </source>
</evidence>
<feature type="domain" description="Glycosyltransferase 2-like" evidence="6">
    <location>
        <begin position="8"/>
        <end position="134"/>
    </location>
</feature>
<dbReference type="OrthoDB" id="9806525at2"/>
<dbReference type="InterPro" id="IPR026461">
    <property type="entry name" value="Trfase_2_rSAM/seldom_assoc"/>
</dbReference>
<keyword evidence="2" id="KW-1003">Cell membrane</keyword>
<dbReference type="PANTHER" id="PTHR43646:SF2">
    <property type="entry name" value="GLYCOSYLTRANSFERASE 2-LIKE DOMAIN-CONTAINING PROTEIN"/>
    <property type="match status" value="1"/>
</dbReference>
<keyword evidence="5" id="KW-0472">Membrane</keyword>
<dbReference type="AlphaFoldDB" id="A0A517PKS4"/>
<keyword evidence="4 7" id="KW-0808">Transferase</keyword>
<dbReference type="GO" id="GO:0016757">
    <property type="term" value="F:glycosyltransferase activity"/>
    <property type="evidence" value="ECO:0007669"/>
    <property type="project" value="UniProtKB-KW"/>
</dbReference>
<accession>A0A517PKS4</accession>
<evidence type="ECO:0000256" key="1">
    <source>
        <dbReference type="ARBA" id="ARBA00004236"/>
    </source>
</evidence>